<dbReference type="InterPro" id="IPR026595">
    <property type="entry name" value="CHP04279"/>
</dbReference>
<name>D7EC25_METEZ</name>
<feature type="region of interest" description="Disordered" evidence="2">
    <location>
        <begin position="1531"/>
        <end position="1570"/>
    </location>
</feature>
<dbReference type="NCBIfam" id="TIGR04213">
    <property type="entry name" value="PGF_pre_PGF"/>
    <property type="match status" value="1"/>
</dbReference>
<organism evidence="4 5">
    <name type="scientific">Methanohalobium evestigatum (strain ATCC BAA-1072 / DSM 3721 / NBRC 107634 / OCM 161 / Z-7303)</name>
    <dbReference type="NCBI Taxonomy" id="644295"/>
    <lineage>
        <taxon>Archaea</taxon>
        <taxon>Methanobacteriati</taxon>
        <taxon>Methanobacteriota</taxon>
        <taxon>Stenosarchaea group</taxon>
        <taxon>Methanomicrobia</taxon>
        <taxon>Methanosarcinales</taxon>
        <taxon>Methanosarcinaceae</taxon>
        <taxon>Methanohalobium</taxon>
    </lineage>
</organism>
<dbReference type="InterPro" id="IPR026453">
    <property type="entry name" value="PGF_pre_PGF"/>
</dbReference>
<dbReference type="GeneID" id="9347992"/>
<dbReference type="PANTHER" id="PTHR39198">
    <property type="entry name" value="HYPOTHETICAL MEMBRANE PROTEIN, CONSERVED"/>
    <property type="match status" value="1"/>
</dbReference>
<feature type="region of interest" description="Disordered" evidence="2">
    <location>
        <begin position="1346"/>
        <end position="1386"/>
    </location>
</feature>
<feature type="domain" description="PGF-CTERM archaeal protein-sorting signal" evidence="3">
    <location>
        <begin position="1571"/>
        <end position="1593"/>
    </location>
</feature>
<evidence type="ECO:0000256" key="1">
    <source>
        <dbReference type="ARBA" id="ARBA00022729"/>
    </source>
</evidence>
<dbReference type="PANTHER" id="PTHR39198:SF1">
    <property type="entry name" value="ALPHA-GALACTOSIDASE NEW3 DOMAIN-CONTAINING PROTEIN"/>
    <property type="match status" value="1"/>
</dbReference>
<proteinExistence type="predicted"/>
<protein>
    <recommendedName>
        <fullName evidence="3">PGF-CTERM archaeal protein-sorting signal domain-containing protein</fullName>
    </recommendedName>
</protein>
<dbReference type="Proteomes" id="UP000000391">
    <property type="component" value="Plasmid pMETEV01"/>
</dbReference>
<dbReference type="HOGENOM" id="CLU_244540_0_0_2"/>
<accession>D7EC25</accession>
<evidence type="ECO:0000313" key="4">
    <source>
        <dbReference type="EMBL" id="ADI75147.1"/>
    </source>
</evidence>
<dbReference type="OrthoDB" id="121905at2157"/>
<keyword evidence="5" id="KW-1185">Reference proteome</keyword>
<dbReference type="InterPro" id="IPR026371">
    <property type="entry name" value="PGF_CTERM"/>
</dbReference>
<reference evidence="4 5" key="1">
    <citation type="submission" date="2010-06" db="EMBL/GenBank/DDBJ databases">
        <title>Complete sequence plasmid of Methanohalobium evestigatum Z-7303.</title>
        <authorList>
            <consortium name="US DOE Joint Genome Institute"/>
            <person name="Lucas S."/>
            <person name="Copeland A."/>
            <person name="Lapidus A."/>
            <person name="Cheng J.-F."/>
            <person name="Bruce D."/>
            <person name="Goodwin L."/>
            <person name="Pitluck S."/>
            <person name="Saunders E."/>
            <person name="Detter J.C."/>
            <person name="Han C."/>
            <person name="Tapia R."/>
            <person name="Land M."/>
            <person name="Hauser L."/>
            <person name="Kyrpides N."/>
            <person name="Mikhailova N."/>
            <person name="Sieprawska-Lupa M."/>
            <person name="Whitman W.B."/>
            <person name="Anderson I."/>
            <person name="Woyke T."/>
        </authorList>
    </citation>
    <scope>NUCLEOTIDE SEQUENCE [LARGE SCALE GENOMIC DNA]</scope>
    <source>
        <strain evidence="5">ATCC BAA-1072 / DSM 3721 / NBRC 107634 / OCM 161 / Z-7303</strain>
        <plasmid evidence="5">Plasmid pMETEV01</plasmid>
    </source>
</reference>
<dbReference type="EMBL" id="CP002070">
    <property type="protein sequence ID" value="ADI75147.1"/>
    <property type="molecule type" value="Genomic_DNA"/>
</dbReference>
<evidence type="ECO:0000259" key="3">
    <source>
        <dbReference type="Pfam" id="PF18204"/>
    </source>
</evidence>
<keyword evidence="1" id="KW-0732">Signal</keyword>
<evidence type="ECO:0000256" key="2">
    <source>
        <dbReference type="SAM" id="MobiDB-lite"/>
    </source>
</evidence>
<keyword evidence="4" id="KW-0614">Plasmid</keyword>
<evidence type="ECO:0000313" key="5">
    <source>
        <dbReference type="Proteomes" id="UP000000391"/>
    </source>
</evidence>
<dbReference type="NCBIfam" id="TIGR04279">
    <property type="entry name" value="TIGR04279 domain"/>
    <property type="match status" value="1"/>
</dbReference>
<dbReference type="Pfam" id="PF18204">
    <property type="entry name" value="PGF-CTERM"/>
    <property type="match status" value="1"/>
</dbReference>
<sequence length="1594" mass="174499">MKKSWIFLTTIILIITFTSVANAAEMNDEYIMNATLKDNSFLFANHNESRTEGNWISLGGGEPVQLPTPIKFTYHGVNETSFSTDSKNVDIKLNVKNYTDYVIEYPFETHQMYTNTSGKNNVTYQFNGSKYFANKETQVVLIESDIGSLTDILDKFRQGQIDSINDITSLDKVNSLETKDLDDNGDTNGEFGNLDAGEYSVLIILRNEPVILSATAFDVLDYESSVNENIYEGKCDVNIGLIDAPDSVNYTYAAALIKQSEYKTVVSMNFNGSKSGLNLSVNNEPVVDKFNLLGLNISNLNRTDIKNRVTDFIDEGKLSAQLKSIQSNNTTISLDTNDLESGKYVLFSGAVKDNNIVAFNQSFISLGQKFKISVDDATKSVEQNQDAIYDLKIKNIGLKKETINLTKTKVRGVNAEFNESQISVMPDETKIIKLKVSSSQIGKNYPVIVKASAVGSEKRQVIATRTTVIDALDVDVDSTTKTTATNTNATYTFTVTNTGNQEHTFNISSTNPSDIGILKNDSITLKGGQSDTVEYVVNSSSKGVYVSDITVNESTNHNITETLFVITNVKDKTETIYGFSLSTDVKTKPPVDVNKNATYNITITNTGNQKDTYDLTVISPRTNNTSLNNSKPVNLNPGEKTFRKLNVSAPVSGDYNVKVVGVSQNSSKMDKVNTLTKVKDYGVILTADSYSATANPGNTVNYTVNVKNTGNVEDDFKLTNKTNIDSIEMPSVIKNVKPGKTESFDVAISNPDSGNYNANITAISKSYVDISNSVNLSLNVSDKPDHSVSVTANPISEVTENNENVTYILNIKNTGNIKDTYEISSELTDANIVDNKTTLYPGESTSITVNVSGFNDSNIYSIPVKVKSSDSGVEKQITLYAEVISAVDITATPGTQTTKGHNASSYTIKVTNTGVHTHTYDLKVADNSSNTTANLAINSIPDLNPGESTTVDFTFNNTQDTDRRIEAVIKAEVQNNPEKSATTSVSTLYLEQQNVYGVSIDAETKQQNVGKDKNATYFLELKNLGNTNNSFNLEIVEGKEKYTTFKKKSVDLNASGTNNDTEIIKLTHYPEGVGEHTVKINANSSNSNDTVEDTVELTTRIVAPPINSEIIKSVVDGQSAVKNSTIDPSTVKNSLINNTNITDSTVKNSKLVGSTIIDSNLNNIEFRNGHIENNKIYNGTLVVDGTEFVVKNSQDPIHLSNIIIGVDNFDSSLSGIVGENTEIAAENSNVRLTIGSDRNYVGGTLSVQRSNIASNGTSKLSDNVGGYVTIEESDSINESYVKLNFSYNQNDVVNVDENDLYIYWYNENKDKWVPLKSAGNPDFCKSVNRNIEENYVTATVTHLSTYSIGPVEETETKQPDGPSGDSDDGVSGGSSGSSSGSGEPYENIADKSVKMKYLNKNDPVKYEFEEKSNPIKSVEYTPLINAGYVDVVVEMLKDTSTFVDNEPKGNVYKNLNIFIGKGKWAEKGNLENLTISFSVNKSWIDRNNVNADDVILSSYDESWNKLSTTKISEDSNKVYYRANIPEYSPFMAINTDKQSESDKSTKSSKSTDNIDDTNEKSESGPGQSEGIPGFKATFTLVGMVTIAYLIRRIK</sequence>
<gene>
    <name evidence="4" type="ordered locus">Metev_2335</name>
</gene>
<geneLocation type="plasmid" evidence="4 5">
    <name>pMETEV01</name>
</geneLocation>
<dbReference type="KEGG" id="mev:Metev_2335"/>
<dbReference type="RefSeq" id="WP_013195712.1">
    <property type="nucleotide sequence ID" value="NC_014254.1"/>
</dbReference>